<dbReference type="OrthoDB" id="191651at2759"/>
<feature type="region of interest" description="Disordered" evidence="4">
    <location>
        <begin position="29"/>
        <end position="106"/>
    </location>
</feature>
<keyword evidence="7" id="KW-1185">Reference proteome</keyword>
<organism evidence="6 7">
    <name type="scientific">Botryosphaeria dothidea</name>
    <dbReference type="NCBI Taxonomy" id="55169"/>
    <lineage>
        <taxon>Eukaryota</taxon>
        <taxon>Fungi</taxon>
        <taxon>Dikarya</taxon>
        <taxon>Ascomycota</taxon>
        <taxon>Pezizomycotina</taxon>
        <taxon>Dothideomycetes</taxon>
        <taxon>Dothideomycetes incertae sedis</taxon>
        <taxon>Botryosphaeriales</taxon>
        <taxon>Botryosphaeriaceae</taxon>
        <taxon>Botryosphaeria</taxon>
    </lineage>
</organism>
<dbReference type="AlphaFoldDB" id="A0A8H4J191"/>
<feature type="domain" description="U1-type" evidence="5">
    <location>
        <begin position="8"/>
        <end position="43"/>
    </location>
</feature>
<accession>A0A8H4J191</accession>
<dbReference type="Gene3D" id="3.30.160.60">
    <property type="entry name" value="Classic Zinc Finger"/>
    <property type="match status" value="1"/>
</dbReference>
<dbReference type="InterPro" id="IPR013085">
    <property type="entry name" value="U1-CZ_Znf_C2H2"/>
</dbReference>
<feature type="compositionally biased region" description="Basic and acidic residues" evidence="4">
    <location>
        <begin position="236"/>
        <end position="260"/>
    </location>
</feature>
<feature type="compositionally biased region" description="Basic and acidic residues" evidence="4">
    <location>
        <begin position="89"/>
        <end position="103"/>
    </location>
</feature>
<comment type="caution">
    <text evidence="6">The sequence shown here is derived from an EMBL/GenBank/DDBJ whole genome shotgun (WGS) entry which is preliminary data.</text>
</comment>
<dbReference type="GO" id="GO:0008270">
    <property type="term" value="F:zinc ion binding"/>
    <property type="evidence" value="ECO:0007669"/>
    <property type="project" value="UniProtKB-KW"/>
</dbReference>
<feature type="region of interest" description="Disordered" evidence="4">
    <location>
        <begin position="162"/>
        <end position="318"/>
    </location>
</feature>
<evidence type="ECO:0000313" key="7">
    <source>
        <dbReference type="Proteomes" id="UP000572817"/>
    </source>
</evidence>
<dbReference type="PANTHER" id="PTHR13173:SF10">
    <property type="entry name" value="WW DOMAIN-BINDING PROTEIN 4"/>
    <property type="match status" value="1"/>
</dbReference>
<sequence length="318" mass="34733">MAEYWKSTPKYWCKFCQTYIRDTKFERQQHEATGKHQSAIQRSLRDLHRTREREDRERQRAKDEVARLNGLTASSSATAGSSAAGAKGKKPEPPRQASAEERKRQLKQLADMGVAVPDEFRGEMALAGEWQTVAVKSLASDAPSAYKDANLSASGALLNVGVRSKRKAEEEIEEEEALEALSKGEKKAPRRAGWGNSFKAYPGAKGGDPGDDIEALLSGAKKVKMEEVKTEEDADEPVKKEESTEDDGVKKEEGDEDVKADPVATEPKLSDIPPVKTEEDAPEAKEDTGAAGGGVVFKKRKGKTMRQKRALAGLSDCA</sequence>
<proteinExistence type="predicted"/>
<dbReference type="SUPFAM" id="SSF57667">
    <property type="entry name" value="beta-beta-alpha zinc fingers"/>
    <property type="match status" value="1"/>
</dbReference>
<evidence type="ECO:0000313" key="6">
    <source>
        <dbReference type="EMBL" id="KAF4308898.1"/>
    </source>
</evidence>
<feature type="compositionally biased region" description="Basic residues" evidence="4">
    <location>
        <begin position="297"/>
        <end position="309"/>
    </location>
</feature>
<evidence type="ECO:0000256" key="3">
    <source>
        <dbReference type="ARBA" id="ARBA00022833"/>
    </source>
</evidence>
<feature type="compositionally biased region" description="Basic and acidic residues" evidence="4">
    <location>
        <begin position="276"/>
        <end position="288"/>
    </location>
</feature>
<dbReference type="Pfam" id="PF06220">
    <property type="entry name" value="zf-U1"/>
    <property type="match status" value="1"/>
</dbReference>
<feature type="compositionally biased region" description="Low complexity" evidence="4">
    <location>
        <begin position="72"/>
        <end position="86"/>
    </location>
</feature>
<dbReference type="Proteomes" id="UP000572817">
    <property type="component" value="Unassembled WGS sequence"/>
</dbReference>
<reference evidence="6" key="1">
    <citation type="submission" date="2020-04" db="EMBL/GenBank/DDBJ databases">
        <title>Genome Assembly and Annotation of Botryosphaeria dothidea sdau 11-99, a Latent Pathogen of Apple Fruit Ring Rot in China.</title>
        <authorList>
            <person name="Yu C."/>
            <person name="Diao Y."/>
            <person name="Lu Q."/>
            <person name="Zhao J."/>
            <person name="Cui S."/>
            <person name="Peng C."/>
            <person name="He B."/>
            <person name="Liu H."/>
        </authorList>
    </citation>
    <scope>NUCLEOTIDE SEQUENCE [LARGE SCALE GENOMIC DNA]</scope>
    <source>
        <strain evidence="6">Sdau11-99</strain>
    </source>
</reference>
<dbReference type="InterPro" id="IPR040023">
    <property type="entry name" value="WBP4"/>
</dbReference>
<dbReference type="PANTHER" id="PTHR13173">
    <property type="entry name" value="WW DOMAIN BINDING PROTEIN 4"/>
    <property type="match status" value="1"/>
</dbReference>
<evidence type="ECO:0000256" key="4">
    <source>
        <dbReference type="SAM" id="MobiDB-lite"/>
    </source>
</evidence>
<evidence type="ECO:0000259" key="5">
    <source>
        <dbReference type="SMART" id="SM00451"/>
    </source>
</evidence>
<name>A0A8H4J191_9PEZI</name>
<dbReference type="GO" id="GO:0003723">
    <property type="term" value="F:RNA binding"/>
    <property type="evidence" value="ECO:0007669"/>
    <property type="project" value="TreeGrafter"/>
</dbReference>
<feature type="compositionally biased region" description="Basic and acidic residues" evidence="4">
    <location>
        <begin position="43"/>
        <end position="66"/>
    </location>
</feature>
<keyword evidence="3" id="KW-0862">Zinc</keyword>
<evidence type="ECO:0000256" key="2">
    <source>
        <dbReference type="ARBA" id="ARBA00022771"/>
    </source>
</evidence>
<evidence type="ECO:0000256" key="1">
    <source>
        <dbReference type="ARBA" id="ARBA00022723"/>
    </source>
</evidence>
<dbReference type="EMBL" id="WWBZ02000016">
    <property type="protein sequence ID" value="KAF4308898.1"/>
    <property type="molecule type" value="Genomic_DNA"/>
</dbReference>
<dbReference type="GO" id="GO:0071011">
    <property type="term" value="C:precatalytic spliceosome"/>
    <property type="evidence" value="ECO:0007669"/>
    <property type="project" value="TreeGrafter"/>
</dbReference>
<keyword evidence="1" id="KW-0479">Metal-binding</keyword>
<gene>
    <name evidence="6" type="ORF">GTA08_BOTSDO03234</name>
</gene>
<protein>
    <submittedName>
        <fullName evidence="6">Zinc finger U1-type protein</fullName>
    </submittedName>
</protein>
<dbReference type="InterPro" id="IPR003604">
    <property type="entry name" value="Matrin/U1-like-C_Znf_C2H2"/>
</dbReference>
<dbReference type="GO" id="GO:0000398">
    <property type="term" value="P:mRNA splicing, via spliceosome"/>
    <property type="evidence" value="ECO:0007669"/>
    <property type="project" value="InterPro"/>
</dbReference>
<dbReference type="InterPro" id="IPR036236">
    <property type="entry name" value="Znf_C2H2_sf"/>
</dbReference>
<keyword evidence="2" id="KW-0863">Zinc-finger</keyword>
<dbReference type="SMART" id="SM00451">
    <property type="entry name" value="ZnF_U1"/>
    <property type="match status" value="1"/>
</dbReference>